<dbReference type="InterPro" id="IPR045540">
    <property type="entry name" value="YegS/DAGK_C"/>
</dbReference>
<dbReference type="SUPFAM" id="SSF111331">
    <property type="entry name" value="NAD kinase/diacylglycerol kinase-like"/>
    <property type="match status" value="1"/>
</dbReference>
<dbReference type="InterPro" id="IPR029021">
    <property type="entry name" value="Prot-tyrosine_phosphatase-like"/>
</dbReference>
<dbReference type="SUPFAM" id="SSF52799">
    <property type="entry name" value="(Phosphotyrosine protein) phosphatases II"/>
    <property type="match status" value="1"/>
</dbReference>
<protein>
    <recommendedName>
        <fullName evidence="7">Diacylglycerol kinase family enzyme</fullName>
    </recommendedName>
</protein>
<evidence type="ECO:0000313" key="6">
    <source>
        <dbReference type="Proteomes" id="UP000586305"/>
    </source>
</evidence>
<dbReference type="AlphaFoldDB" id="A0A849VB66"/>
<dbReference type="PROSITE" id="PS50056">
    <property type="entry name" value="TYR_PHOSPHATASE_2"/>
    <property type="match status" value="1"/>
</dbReference>
<evidence type="ECO:0000313" key="5">
    <source>
        <dbReference type="EMBL" id="NOU50612.1"/>
    </source>
</evidence>
<feature type="domain" description="Tyrosine-protein phosphatase" evidence="2">
    <location>
        <begin position="88"/>
        <end position="235"/>
    </location>
</feature>
<dbReference type="Gene3D" id="3.40.50.10330">
    <property type="entry name" value="Probable inorganic polyphosphate/atp-NAD kinase, domain 1"/>
    <property type="match status" value="1"/>
</dbReference>
<dbReference type="InterPro" id="IPR001206">
    <property type="entry name" value="Diacylglycerol_kinase_cat_dom"/>
</dbReference>
<dbReference type="FunFam" id="3.90.190.10:FF:000157">
    <property type="entry name" value="Protein-tyrosine phosphatase"/>
    <property type="match status" value="1"/>
</dbReference>
<evidence type="ECO:0000259" key="3">
    <source>
        <dbReference type="PROSITE" id="PS50056"/>
    </source>
</evidence>
<dbReference type="Gene3D" id="3.90.190.10">
    <property type="entry name" value="Protein tyrosine phosphatase superfamily"/>
    <property type="match status" value="1"/>
</dbReference>
<dbReference type="SMART" id="SM00046">
    <property type="entry name" value="DAGKc"/>
    <property type="match status" value="1"/>
</dbReference>
<dbReference type="PANTHER" id="PTHR47216">
    <property type="match status" value="1"/>
</dbReference>
<dbReference type="PROSITE" id="PS50146">
    <property type="entry name" value="DAGK"/>
    <property type="match status" value="1"/>
</dbReference>
<gene>
    <name evidence="5" type="ORF">HG263_08660</name>
</gene>
<dbReference type="InterPro" id="IPR000387">
    <property type="entry name" value="Tyr_Pase_dom"/>
</dbReference>
<dbReference type="Pfam" id="PF00782">
    <property type="entry name" value="DSPc"/>
    <property type="match status" value="1"/>
</dbReference>
<dbReference type="GO" id="GO:0016301">
    <property type="term" value="F:kinase activity"/>
    <property type="evidence" value="ECO:0007669"/>
    <property type="project" value="InterPro"/>
</dbReference>
<dbReference type="InterPro" id="IPR017438">
    <property type="entry name" value="ATP-NAD_kinase_N"/>
</dbReference>
<dbReference type="SMART" id="SM00195">
    <property type="entry name" value="DSPc"/>
    <property type="match status" value="1"/>
</dbReference>
<reference evidence="5 6" key="1">
    <citation type="submission" date="2020-04" db="EMBL/GenBank/DDBJ databases">
        <title>Pseudoalteromonas caenipelagi sp. nov., isolated from a tidal flat.</title>
        <authorList>
            <person name="Park S."/>
            <person name="Yoon J.-H."/>
        </authorList>
    </citation>
    <scope>NUCLEOTIDE SEQUENCE [LARGE SCALE GENOMIC DNA]</scope>
    <source>
        <strain evidence="5 6">JBTF-M23</strain>
    </source>
</reference>
<dbReference type="PROSITE" id="PS50054">
    <property type="entry name" value="TYR_PHOSPHATASE_DUAL"/>
    <property type="match status" value="1"/>
</dbReference>
<keyword evidence="6" id="KW-1185">Reference proteome</keyword>
<dbReference type="InterPro" id="IPR016064">
    <property type="entry name" value="NAD/diacylglycerol_kinase_sf"/>
</dbReference>
<feature type="domain" description="Tyrosine specific protein phosphatases" evidence="3">
    <location>
        <begin position="155"/>
        <end position="224"/>
    </location>
</feature>
<feature type="transmembrane region" description="Helical" evidence="1">
    <location>
        <begin position="32"/>
        <end position="48"/>
    </location>
</feature>
<evidence type="ECO:0008006" key="7">
    <source>
        <dbReference type="Google" id="ProtNLM"/>
    </source>
</evidence>
<dbReference type="EMBL" id="JABBPG010000003">
    <property type="protein sequence ID" value="NOU50612.1"/>
    <property type="molecule type" value="Genomic_DNA"/>
</dbReference>
<dbReference type="Pfam" id="PF00781">
    <property type="entry name" value="DAGK_cat"/>
    <property type="match status" value="1"/>
</dbReference>
<feature type="transmembrane region" description="Helical" evidence="1">
    <location>
        <begin position="60"/>
        <end position="78"/>
    </location>
</feature>
<keyword evidence="1" id="KW-0472">Membrane</keyword>
<comment type="caution">
    <text evidence="5">The sequence shown here is derived from an EMBL/GenBank/DDBJ whole genome shotgun (WGS) entry which is preliminary data.</text>
</comment>
<organism evidence="5 6">
    <name type="scientific">Pseudoalteromonas caenipelagi</name>
    <dbReference type="NCBI Taxonomy" id="2726988"/>
    <lineage>
        <taxon>Bacteria</taxon>
        <taxon>Pseudomonadati</taxon>
        <taxon>Pseudomonadota</taxon>
        <taxon>Gammaproteobacteria</taxon>
        <taxon>Alteromonadales</taxon>
        <taxon>Pseudoalteromonadaceae</taxon>
        <taxon>Pseudoalteromonas</taxon>
    </lineage>
</organism>
<dbReference type="InterPro" id="IPR000340">
    <property type="entry name" value="Dual-sp_phosphatase_cat-dom"/>
</dbReference>
<dbReference type="Pfam" id="PF19279">
    <property type="entry name" value="YegS_C"/>
    <property type="match status" value="1"/>
</dbReference>
<feature type="domain" description="DAGKc" evidence="4">
    <location>
        <begin position="236"/>
        <end position="370"/>
    </location>
</feature>
<dbReference type="InterPro" id="IPR020422">
    <property type="entry name" value="TYR_PHOSPHATASE_DUAL_dom"/>
</dbReference>
<dbReference type="RefSeq" id="WP_171625699.1">
    <property type="nucleotide sequence ID" value="NZ_JABBPG010000003.1"/>
</dbReference>
<name>A0A849VB66_9GAMM</name>
<proteinExistence type="predicted"/>
<dbReference type="PANTHER" id="PTHR47216:SF4">
    <property type="entry name" value="OS01G0859400 PROTEIN"/>
    <property type="match status" value="1"/>
</dbReference>
<dbReference type="NCBIfam" id="NF009025">
    <property type="entry name" value="PRK12361.1"/>
    <property type="match status" value="1"/>
</dbReference>
<dbReference type="Gene3D" id="2.60.200.40">
    <property type="match status" value="1"/>
</dbReference>
<dbReference type="Proteomes" id="UP000586305">
    <property type="component" value="Unassembled WGS sequence"/>
</dbReference>
<evidence type="ECO:0000259" key="4">
    <source>
        <dbReference type="PROSITE" id="PS50146"/>
    </source>
</evidence>
<sequence>MKMIKYYAAAMLLSFVLVWVSREGWLLIPSLWISMSFFCVLLAYVTNYPKIFRKSETGSIPIWIKLLLLPYLAGAQLYNAFARHNDKVPAIQQISSNLFLACRLFPTDIEMLEAEGVNAIVDVTAEFDGLNWSAEQEGLYYLNIPILDHYSPNQAQLVHAINWIKSQHRLQNKVVIHCALGRGRSFFTLCAYLLVSQPELSVREVMQQVQNIRGTARLNKKQLKSLISVSKQLIEHAPQELQLIINPVSGSGKWYQHDNEIIGELTKKYQLHFHFTEKDTDMTKLTSSLVNACDDTSTFVACGGDGTVTQVASAIKDTPHTLGILPMGTANALAHVLLGFSSKISPITEASKAILNHQTVNMDTMTCNEQTALLVVAIGYEERMIDHANREQKNNMGQLAYIQGFFNALLKNHKMVIKLSLDGQTKQDVQCSSLAVANAAPFSTLLAQGGGAPDWQDGLLDITQLDYTDNASERMLSLAELVTNSIKQADNKNFKIQHYQAKTVQISCDSMFQYSIDGEIESACDLTISVQPASLSIIWANSNNM</sequence>
<accession>A0A849VB66</accession>
<keyword evidence="1" id="KW-1133">Transmembrane helix</keyword>
<evidence type="ECO:0000259" key="2">
    <source>
        <dbReference type="PROSITE" id="PS50054"/>
    </source>
</evidence>
<evidence type="ECO:0000256" key="1">
    <source>
        <dbReference type="SAM" id="Phobius"/>
    </source>
</evidence>
<keyword evidence="1" id="KW-0812">Transmembrane</keyword>